<name>A0ABP0F2W4_CLALP</name>
<evidence type="ECO:0000313" key="3">
    <source>
        <dbReference type="Proteomes" id="UP001642483"/>
    </source>
</evidence>
<organism evidence="2 3">
    <name type="scientific">Clavelina lepadiformis</name>
    <name type="common">Light-bulb sea squirt</name>
    <name type="synonym">Ascidia lepadiformis</name>
    <dbReference type="NCBI Taxonomy" id="159417"/>
    <lineage>
        <taxon>Eukaryota</taxon>
        <taxon>Metazoa</taxon>
        <taxon>Chordata</taxon>
        <taxon>Tunicata</taxon>
        <taxon>Ascidiacea</taxon>
        <taxon>Aplousobranchia</taxon>
        <taxon>Clavelinidae</taxon>
        <taxon>Clavelina</taxon>
    </lineage>
</organism>
<accession>A0ABP0F2W4</accession>
<protein>
    <submittedName>
        <fullName evidence="2">Uncharacterized protein</fullName>
    </submittedName>
</protein>
<sequence>MRFLQLTLVWAVILQTGLCQRQRPCRAPAELTSSINATSVQINYQAQLISADSGNEIIVTVIASWETIYSEGFEPDGFLVKIFSAGTSGEEQLPILNHCTSSNGAWISDTDCDQDDIVSPNCPTGIEPSADTCLCRSSNCSRFDNLNCRGVNSWQQSDGLLAVGKDVRSLEAIAEFHTSYQITLRPYYREAVSLQDFGITQAGANDCHQLVTESTNLSAREAVKICCELNVPHFLPLDLKASEIKVNFTSGKASAIISWLPPVFKENIEFKTLVPTTDFNDPPVTGNIDRILTAQVPEYLDVPCYDSTYSYQFVVSNLNIRNNYLVRITPSFADNITELYCERPSLCTSVYDLQLEDVNFCDEPFNPCLDNYICVRNVTSASETLYSCEYNSAGKALSVSLLLKAVFASVLIYSTIGLL</sequence>
<gene>
    <name evidence="2" type="ORF">CVLEPA_LOCUS2318</name>
</gene>
<evidence type="ECO:0000256" key="1">
    <source>
        <dbReference type="SAM" id="SignalP"/>
    </source>
</evidence>
<keyword evidence="1" id="KW-0732">Signal</keyword>
<evidence type="ECO:0000313" key="2">
    <source>
        <dbReference type="EMBL" id="CAK8672617.1"/>
    </source>
</evidence>
<reference evidence="2 3" key="1">
    <citation type="submission" date="2024-02" db="EMBL/GenBank/DDBJ databases">
        <authorList>
            <person name="Daric V."/>
            <person name="Darras S."/>
        </authorList>
    </citation>
    <scope>NUCLEOTIDE SEQUENCE [LARGE SCALE GENOMIC DNA]</scope>
</reference>
<proteinExistence type="predicted"/>
<feature type="signal peptide" evidence="1">
    <location>
        <begin position="1"/>
        <end position="19"/>
    </location>
</feature>
<feature type="chain" id="PRO_5047082217" evidence="1">
    <location>
        <begin position="20"/>
        <end position="419"/>
    </location>
</feature>
<comment type="caution">
    <text evidence="2">The sequence shown here is derived from an EMBL/GenBank/DDBJ whole genome shotgun (WGS) entry which is preliminary data.</text>
</comment>
<keyword evidence="3" id="KW-1185">Reference proteome</keyword>
<dbReference type="EMBL" id="CAWYQH010000001">
    <property type="protein sequence ID" value="CAK8672617.1"/>
    <property type="molecule type" value="Genomic_DNA"/>
</dbReference>
<dbReference type="Proteomes" id="UP001642483">
    <property type="component" value="Unassembled WGS sequence"/>
</dbReference>